<dbReference type="InterPro" id="IPR045304">
    <property type="entry name" value="LbH_SAT"/>
</dbReference>
<dbReference type="CDD" id="cd03354">
    <property type="entry name" value="LbH_SAT"/>
    <property type="match status" value="1"/>
</dbReference>
<accession>A0A5D6WFZ6</accession>
<protein>
    <submittedName>
        <fullName evidence="5">Serine acetyltransferase</fullName>
    </submittedName>
</protein>
<dbReference type="InterPro" id="IPR011004">
    <property type="entry name" value="Trimer_LpxA-like_sf"/>
</dbReference>
<dbReference type="Proteomes" id="UP000322783">
    <property type="component" value="Unassembled WGS sequence"/>
</dbReference>
<evidence type="ECO:0000256" key="1">
    <source>
        <dbReference type="ARBA" id="ARBA00004876"/>
    </source>
</evidence>
<comment type="pathway">
    <text evidence="1">Amino-acid biosynthesis; L-cysteine biosynthesis; L-cysteine from L-serine: step 1/2.</text>
</comment>
<dbReference type="PANTHER" id="PTHR42811">
    <property type="entry name" value="SERINE ACETYLTRANSFERASE"/>
    <property type="match status" value="1"/>
</dbReference>
<evidence type="ECO:0000256" key="2">
    <source>
        <dbReference type="ARBA" id="ARBA00022605"/>
    </source>
</evidence>
<dbReference type="GO" id="GO:0008652">
    <property type="term" value="P:amino acid biosynthetic process"/>
    <property type="evidence" value="ECO:0007669"/>
    <property type="project" value="UniProtKB-KW"/>
</dbReference>
<dbReference type="Gene3D" id="1.10.3130.10">
    <property type="entry name" value="serine acetyltransferase, domain 1"/>
    <property type="match status" value="1"/>
</dbReference>
<dbReference type="SUPFAM" id="SSF51161">
    <property type="entry name" value="Trimeric LpxA-like enzymes"/>
    <property type="match status" value="1"/>
</dbReference>
<evidence type="ECO:0000313" key="5">
    <source>
        <dbReference type="EMBL" id="TYZ27481.1"/>
    </source>
</evidence>
<sequence>MQDIISPEIHAYTQRILSDYDANRPIDKLDVFNQPDTKVIHELIEELVRIAYPGFSKDENYRIYDIRNNLSLVVEDIAFRLNKQIAIALRYGQRPDDETLVATRGEAQKITLAFLDRIPEIRAYLATDVEAVFDGDPAAESADEIIFAYPGLYATTVYRFAHVLYELKVPVIPRIMTELAHSKTGIDISPGAKIGRYFMIDHGTGIVIGETTTIGEHVKVYQGVTLGALSTSGGRKLFNQKRHPTIEDHVTIYSGASILGGDTVIGQGAVIGGNVFLTKSIAPGTKVSVKNQELRYDKGKRQVQEVEEDVDSAWFYVI</sequence>
<dbReference type="AlphaFoldDB" id="A0A5D6WFZ6"/>
<proteinExistence type="predicted"/>
<evidence type="ECO:0000313" key="6">
    <source>
        <dbReference type="Proteomes" id="UP000322783"/>
    </source>
</evidence>
<dbReference type="EMBL" id="VTOZ01000026">
    <property type="protein sequence ID" value="TYZ27481.1"/>
    <property type="molecule type" value="Genomic_DNA"/>
</dbReference>
<organism evidence="5 6">
    <name type="scientific">Selenomonas caprae</name>
    <dbReference type="NCBI Taxonomy" id="2606905"/>
    <lineage>
        <taxon>Bacteria</taxon>
        <taxon>Bacillati</taxon>
        <taxon>Bacillota</taxon>
        <taxon>Negativicutes</taxon>
        <taxon>Selenomonadales</taxon>
        <taxon>Selenomonadaceae</taxon>
        <taxon>Selenomonas</taxon>
    </lineage>
</organism>
<dbReference type="RefSeq" id="WP_149189641.1">
    <property type="nucleotide sequence ID" value="NZ_VTOZ01000026.1"/>
</dbReference>
<comment type="caution">
    <text evidence="5">The sequence shown here is derived from an EMBL/GenBank/DDBJ whole genome shotgun (WGS) entry which is preliminary data.</text>
</comment>
<keyword evidence="3 5" id="KW-0808">Transferase</keyword>
<keyword evidence="4" id="KW-0012">Acyltransferase</keyword>
<dbReference type="InterPro" id="IPR042122">
    <property type="entry name" value="Ser_AcTrfase_N_sf"/>
</dbReference>
<evidence type="ECO:0000256" key="4">
    <source>
        <dbReference type="ARBA" id="ARBA00023315"/>
    </source>
</evidence>
<dbReference type="GO" id="GO:0016746">
    <property type="term" value="F:acyltransferase activity"/>
    <property type="evidence" value="ECO:0007669"/>
    <property type="project" value="UniProtKB-KW"/>
</dbReference>
<dbReference type="Gene3D" id="2.160.10.10">
    <property type="entry name" value="Hexapeptide repeat proteins"/>
    <property type="match status" value="1"/>
</dbReference>
<keyword evidence="2" id="KW-0028">Amino-acid biosynthesis</keyword>
<name>A0A5D6WFZ6_9FIRM</name>
<gene>
    <name evidence="5" type="ORF">FZ041_11360</name>
</gene>
<reference evidence="5 6" key="1">
    <citation type="submission" date="2019-08" db="EMBL/GenBank/DDBJ databases">
        <title>Selenomonas sp. mPRGC5 and Selenomonas sp. mPRGC8 isolated from ruminal fluid of dairy goat (Capra hircus).</title>
        <authorList>
            <person name="Poothong S."/>
            <person name="Nuengjamnong C."/>
            <person name="Tanasupawat S."/>
        </authorList>
    </citation>
    <scope>NUCLEOTIDE SEQUENCE [LARGE SCALE GENOMIC DNA]</scope>
    <source>
        <strain evidence="6">mPRGC8</strain>
    </source>
</reference>
<evidence type="ECO:0000256" key="3">
    <source>
        <dbReference type="ARBA" id="ARBA00022679"/>
    </source>
</evidence>
<keyword evidence="6" id="KW-1185">Reference proteome</keyword>